<gene>
    <name evidence="2" type="ORF">ACGLYG10_0800</name>
</gene>
<evidence type="ECO:0000313" key="3">
    <source>
        <dbReference type="Proteomes" id="UP000184291"/>
    </source>
</evidence>
<organism evidence="2 3">
    <name type="scientific">Actinomyces glycerinitolerans</name>
    <dbReference type="NCBI Taxonomy" id="1892869"/>
    <lineage>
        <taxon>Bacteria</taxon>
        <taxon>Bacillati</taxon>
        <taxon>Actinomycetota</taxon>
        <taxon>Actinomycetes</taxon>
        <taxon>Actinomycetales</taxon>
        <taxon>Actinomycetaceae</taxon>
        <taxon>Actinomyces</taxon>
    </lineage>
</organism>
<dbReference type="CDD" id="cd01836">
    <property type="entry name" value="FeeA_FeeB_like"/>
    <property type="match status" value="1"/>
</dbReference>
<dbReference type="InterPro" id="IPR013830">
    <property type="entry name" value="SGNH_hydro"/>
</dbReference>
<dbReference type="PANTHER" id="PTHR30383:SF5">
    <property type="entry name" value="SGNH HYDROLASE-TYPE ESTERASE DOMAIN-CONTAINING PROTEIN"/>
    <property type="match status" value="1"/>
</dbReference>
<dbReference type="AlphaFoldDB" id="A0A1M4RXA0"/>
<sequence>MPNDGSENKLLDCQLVNPIDPDPSRPRTVPVSLLRAARRPIAAAEAALAQHTVHLAPEPPGERFGLVTPGGDATPGADSQMKSIPLRFEAIGDSLVAGSGVDDQSEALVPRIARQVAAGTGRDVHWSTHARLGATMRRVRYRFLPELDGADVVFVCAGSNDLMARRTLTEWEEDLNAVLDGAAAVAPHVVACSAGQLYKSPALRPTLRAVLREWTDVQTDASAAICEAHGVPYVDVAHCELVDDFWAADGFHPSAAGYAMAADMIAEAVITELAA</sequence>
<evidence type="ECO:0000313" key="2">
    <source>
        <dbReference type="EMBL" id="SHE24593.1"/>
    </source>
</evidence>
<dbReference type="SUPFAM" id="SSF52266">
    <property type="entry name" value="SGNH hydrolase"/>
    <property type="match status" value="1"/>
</dbReference>
<dbReference type="InterPro" id="IPR036514">
    <property type="entry name" value="SGNH_hydro_sf"/>
</dbReference>
<dbReference type="InterPro" id="IPR051532">
    <property type="entry name" value="Ester_Hydrolysis_Enzymes"/>
</dbReference>
<name>A0A1M4RXA0_9ACTO</name>
<dbReference type="STRING" id="1892869.ACGLYG10_0800"/>
<evidence type="ECO:0000259" key="1">
    <source>
        <dbReference type="Pfam" id="PF13472"/>
    </source>
</evidence>
<feature type="domain" description="SGNH hydrolase-type esterase" evidence="1">
    <location>
        <begin position="90"/>
        <end position="259"/>
    </location>
</feature>
<accession>A0A1M4RXA0</accession>
<dbReference type="GO" id="GO:0004622">
    <property type="term" value="F:phosphatidylcholine lysophospholipase activity"/>
    <property type="evidence" value="ECO:0007669"/>
    <property type="project" value="TreeGrafter"/>
</dbReference>
<dbReference type="EMBL" id="FQTT01000005">
    <property type="protein sequence ID" value="SHE24593.1"/>
    <property type="molecule type" value="Genomic_DNA"/>
</dbReference>
<proteinExistence type="predicted"/>
<keyword evidence="3" id="KW-1185">Reference proteome</keyword>
<reference evidence="3" key="1">
    <citation type="submission" date="2016-09" db="EMBL/GenBank/DDBJ databases">
        <authorList>
            <person name="Strepis N."/>
        </authorList>
    </citation>
    <scope>NUCLEOTIDE SEQUENCE [LARGE SCALE GENOMIC DNA]</scope>
</reference>
<dbReference type="Pfam" id="PF13472">
    <property type="entry name" value="Lipase_GDSL_2"/>
    <property type="match status" value="1"/>
</dbReference>
<dbReference type="Proteomes" id="UP000184291">
    <property type="component" value="Unassembled WGS sequence"/>
</dbReference>
<dbReference type="Gene3D" id="3.40.50.1110">
    <property type="entry name" value="SGNH hydrolase"/>
    <property type="match status" value="1"/>
</dbReference>
<protein>
    <recommendedName>
        <fullName evidence="1">SGNH hydrolase-type esterase domain-containing protein</fullName>
    </recommendedName>
</protein>
<dbReference type="PANTHER" id="PTHR30383">
    <property type="entry name" value="THIOESTERASE 1/PROTEASE 1/LYSOPHOSPHOLIPASE L1"/>
    <property type="match status" value="1"/>
</dbReference>